<sequence>MIAGALGSISIVAKGYAGLGLSEANELVTRGLILLPLVAYRRKLFAAFNMLSKAPEITNPGCRILMAFSNILGAADRSPTEEVPFRVP</sequence>
<dbReference type="AlphaFoldDB" id="A0A2D3UWI8"/>
<evidence type="ECO:0000313" key="2">
    <source>
        <dbReference type="Proteomes" id="UP000225277"/>
    </source>
</evidence>
<reference evidence="1 2" key="1">
    <citation type="submission" date="2016-03" db="EMBL/GenBank/DDBJ databases">
        <authorList>
            <person name="Ploux O."/>
        </authorList>
    </citation>
    <scope>NUCLEOTIDE SEQUENCE [LARGE SCALE GENOMIC DNA]</scope>
    <source>
        <strain evidence="1 2">URUG2</strain>
    </source>
</reference>
<evidence type="ECO:0000313" key="1">
    <source>
        <dbReference type="EMBL" id="CZT18635.1"/>
    </source>
</evidence>
<name>A0A2D3UWI8_9PEZI</name>
<protein>
    <submittedName>
        <fullName evidence="1">Uncharacterized protein</fullName>
    </submittedName>
</protein>
<gene>
    <name evidence="1" type="ORF">RCC_04479</name>
</gene>
<dbReference type="GeneID" id="35599653"/>
<organism evidence="1 2">
    <name type="scientific">Ramularia collo-cygni</name>
    <dbReference type="NCBI Taxonomy" id="112498"/>
    <lineage>
        <taxon>Eukaryota</taxon>
        <taxon>Fungi</taxon>
        <taxon>Dikarya</taxon>
        <taxon>Ascomycota</taxon>
        <taxon>Pezizomycotina</taxon>
        <taxon>Dothideomycetes</taxon>
        <taxon>Dothideomycetidae</taxon>
        <taxon>Mycosphaerellales</taxon>
        <taxon>Mycosphaerellaceae</taxon>
        <taxon>Ramularia</taxon>
    </lineage>
</organism>
<dbReference type="EMBL" id="FJUY01000006">
    <property type="protein sequence ID" value="CZT18635.1"/>
    <property type="molecule type" value="Genomic_DNA"/>
</dbReference>
<dbReference type="RefSeq" id="XP_023625525.1">
    <property type="nucleotide sequence ID" value="XM_023769757.1"/>
</dbReference>
<dbReference type="Proteomes" id="UP000225277">
    <property type="component" value="Unassembled WGS sequence"/>
</dbReference>
<accession>A0A2D3UWI8</accession>
<keyword evidence="2" id="KW-1185">Reference proteome</keyword>
<proteinExistence type="predicted"/>